<dbReference type="GO" id="GO:0008381">
    <property type="term" value="F:mechanosensitive monoatomic ion channel activity"/>
    <property type="evidence" value="ECO:0007669"/>
    <property type="project" value="UniProtKB-ARBA"/>
</dbReference>
<dbReference type="GO" id="GO:0016020">
    <property type="term" value="C:membrane"/>
    <property type="evidence" value="ECO:0007669"/>
    <property type="project" value="UniProtKB-SubCell"/>
</dbReference>
<feature type="transmembrane region" description="Helical" evidence="5">
    <location>
        <begin position="128"/>
        <end position="149"/>
    </location>
</feature>
<evidence type="ECO:0000256" key="2">
    <source>
        <dbReference type="ARBA" id="ARBA00022692"/>
    </source>
</evidence>
<dbReference type="Pfam" id="PF00924">
    <property type="entry name" value="MS_channel_2nd"/>
    <property type="match status" value="1"/>
</dbReference>
<evidence type="ECO:0000259" key="6">
    <source>
        <dbReference type="Pfam" id="PF00924"/>
    </source>
</evidence>
<dbReference type="Gene3D" id="2.30.30.60">
    <property type="match status" value="1"/>
</dbReference>
<dbReference type="SUPFAM" id="SSF50182">
    <property type="entry name" value="Sm-like ribonucleoproteins"/>
    <property type="match status" value="1"/>
</dbReference>
<evidence type="ECO:0000256" key="3">
    <source>
        <dbReference type="ARBA" id="ARBA00022989"/>
    </source>
</evidence>
<organism evidence="7 8">
    <name type="scientific">Alcaligenes faecalis</name>
    <dbReference type="NCBI Taxonomy" id="511"/>
    <lineage>
        <taxon>Bacteria</taxon>
        <taxon>Pseudomonadati</taxon>
        <taxon>Pseudomonadota</taxon>
        <taxon>Betaproteobacteria</taxon>
        <taxon>Burkholderiales</taxon>
        <taxon>Alcaligenaceae</taxon>
        <taxon>Alcaligenes</taxon>
    </lineage>
</organism>
<dbReference type="RefSeq" id="WP_035273455.1">
    <property type="nucleotide sequence ID" value="NZ_CP023256.1"/>
</dbReference>
<proteinExistence type="predicted"/>
<evidence type="ECO:0000313" key="8">
    <source>
        <dbReference type="Proteomes" id="UP000830925"/>
    </source>
</evidence>
<dbReference type="InterPro" id="IPR023408">
    <property type="entry name" value="MscS_beta-dom_sf"/>
</dbReference>
<feature type="transmembrane region" description="Helical" evidence="5">
    <location>
        <begin position="84"/>
        <end position="107"/>
    </location>
</feature>
<evidence type="ECO:0000313" key="7">
    <source>
        <dbReference type="EMBL" id="UPL22149.1"/>
    </source>
</evidence>
<accession>A0AAE9H989</accession>
<dbReference type="PANTHER" id="PTHR30566:SF25">
    <property type="entry name" value="INNER MEMBRANE PROTEIN"/>
    <property type="match status" value="1"/>
</dbReference>
<dbReference type="InterPro" id="IPR006685">
    <property type="entry name" value="MscS_channel_2nd"/>
</dbReference>
<dbReference type="InterPro" id="IPR010920">
    <property type="entry name" value="LSM_dom_sf"/>
</dbReference>
<evidence type="ECO:0000256" key="5">
    <source>
        <dbReference type="SAM" id="Phobius"/>
    </source>
</evidence>
<reference evidence="7" key="1">
    <citation type="submission" date="2022-04" db="EMBL/GenBank/DDBJ databases">
        <title>Genomic mining of Alcaligenes faecalis D334 producing ectoin and derivatives.</title>
        <authorList>
            <person name="Doan V.T."/>
            <person name="Quach N.T."/>
            <person name="Vu T.-H.-N."/>
            <person name="Phi Q.-T."/>
        </authorList>
    </citation>
    <scope>NUCLEOTIDE SEQUENCE</scope>
    <source>
        <strain evidence="7">D334</strain>
    </source>
</reference>
<feature type="transmembrane region" description="Helical" evidence="5">
    <location>
        <begin position="6"/>
        <end position="26"/>
    </location>
</feature>
<feature type="domain" description="Mechanosensitive ion channel MscS" evidence="6">
    <location>
        <begin position="177"/>
        <end position="243"/>
    </location>
</feature>
<evidence type="ECO:0000256" key="4">
    <source>
        <dbReference type="ARBA" id="ARBA00023136"/>
    </source>
</evidence>
<feature type="transmembrane region" description="Helical" evidence="5">
    <location>
        <begin position="155"/>
        <end position="174"/>
    </location>
</feature>
<dbReference type="Gene3D" id="1.10.287.1260">
    <property type="match status" value="1"/>
</dbReference>
<evidence type="ECO:0000256" key="1">
    <source>
        <dbReference type="ARBA" id="ARBA00004370"/>
    </source>
</evidence>
<dbReference type="PANTHER" id="PTHR30566">
    <property type="entry name" value="YNAI-RELATED MECHANOSENSITIVE ION CHANNEL"/>
    <property type="match status" value="1"/>
</dbReference>
<feature type="transmembrane region" description="Helical" evidence="5">
    <location>
        <begin position="54"/>
        <end position="72"/>
    </location>
</feature>
<comment type="subcellular location">
    <subcellularLocation>
        <location evidence="1">Membrane</location>
    </subcellularLocation>
</comment>
<keyword evidence="2 5" id="KW-0812">Transmembrane</keyword>
<dbReference type="AlphaFoldDB" id="A0AAE9H989"/>
<keyword evidence="3 5" id="KW-1133">Transmembrane helix</keyword>
<gene>
    <name evidence="7" type="ORF">MXF72_03445</name>
</gene>
<dbReference type="EMBL" id="CP095873">
    <property type="protein sequence ID" value="UPL22149.1"/>
    <property type="molecule type" value="Genomic_DNA"/>
</dbReference>
<name>A0AAE9H989_ALCFA</name>
<sequence length="353" mass="40094">MMSMTWWMWLLLLLGGWAILLLVHFLGGKIIERLASPEHFLRFFSERIRWPSRLFFLAVFLRICIPLAPISAKWQSYLIVGDMLVLIICTTWMLMSAVESLFQLVVVRHPLNVSDNLRSRQIYTQARVLARSVHFLLVLLGLSFALMVLPGARQLGTSLLASAGVAGLVAGIAARPVLGNFIAGLQIAFTQPIRIDDVVIVEGEWGRIEEITATYVVVRVWDERRLIVPLQWFVETVFQNWTRRSASLLGTVFLWVDYKVEMQGLNAAFKDLCESSELWDGRVQVLQVTDTNEWGMQLRFLVSAADSGRLFDLRCLLRERLVAYLGQHQPDAFVRVRMLEAQPEGHGPDSSPS</sequence>
<keyword evidence="4 5" id="KW-0472">Membrane</keyword>
<dbReference type="GeneID" id="96776254"/>
<protein>
    <submittedName>
        <fullName evidence="7">Mechanosensitive ion channel family protein</fullName>
    </submittedName>
</protein>
<dbReference type="Proteomes" id="UP000830925">
    <property type="component" value="Chromosome"/>
</dbReference>